<dbReference type="GO" id="GO:0006260">
    <property type="term" value="P:DNA replication"/>
    <property type="evidence" value="ECO:0007669"/>
    <property type="project" value="InterPro"/>
</dbReference>
<proteinExistence type="predicted"/>
<protein>
    <submittedName>
        <fullName evidence="4">Topoisomerase</fullName>
    </submittedName>
</protein>
<dbReference type="CDD" id="cd01029">
    <property type="entry name" value="TOPRIM_primases"/>
    <property type="match status" value="1"/>
</dbReference>
<evidence type="ECO:0000259" key="3">
    <source>
        <dbReference type="PROSITE" id="PS51199"/>
    </source>
</evidence>
<sequence length="582" mass="66433">MTFEENGIYLKGTSGQEKTTCPQCSSGRRKSSDKCLSVNIDEGVWHCHHCGWNGSLKNVKNLTKSEFVPMPTLPEPPETNLPEKVYQWFEDRGITRLVVDDAKIGYKNRWIQFPFYKGGEVVNIKSRTADKKFRQEKNAEKCFYRFDHMQGMETIIITEGEMDALSLVQAGFTNVVSVPDGATAPNSKPSDRKFSYLISAEEHLMNAEKVILCTDSDGAGQHLRDELSRRIGREKCCRVTYPDDCKDMNEVLVKYGEERILEIVSSAYPYPIDGVVIIEDVIDEAIDLFNTPEHLGLSTGWLDLDEHYRISLSEVSVVTGVPNMGKSEWMDALMINMVQLYGWKFGIFSAENFPVKHHLLKLVGKFSKQAFWGDDKMPEEVARASMNVLNDHIKFIGTQESSVTIESIMEQAKILNYRYGLNGLIIDPWNTIEHKHGDGENETNYVSRVLSQLNTFAKVNEIHIWVVAHPRKMENGADRKPVVPNPYDISGSANWFNKADNAITIHRHRSQEDDYVGVHVHKIRFQYKNGKPTTGSEPAKLNYNVRTGNYETYIPRVKENIFRQDKQSESESSQDSLFKKYD</sequence>
<dbReference type="InterPro" id="IPR027032">
    <property type="entry name" value="Twinkle-like"/>
</dbReference>
<dbReference type="PROSITE" id="PS51199">
    <property type="entry name" value="SF4_HELICASE"/>
    <property type="match status" value="1"/>
</dbReference>
<dbReference type="InterPro" id="IPR006171">
    <property type="entry name" value="TOPRIM_dom"/>
</dbReference>
<evidence type="ECO:0000313" key="5">
    <source>
        <dbReference type="Proteomes" id="UP000263268"/>
    </source>
</evidence>
<comment type="caution">
    <text evidence="4">The sequence shown here is derived from an EMBL/GenBank/DDBJ whole genome shotgun (WGS) entry which is preliminary data.</text>
</comment>
<dbReference type="SMART" id="SM00493">
    <property type="entry name" value="TOPRIM"/>
    <property type="match status" value="1"/>
</dbReference>
<dbReference type="Gene3D" id="3.40.1360.10">
    <property type="match status" value="1"/>
</dbReference>
<dbReference type="EMBL" id="DPRK01000013">
    <property type="protein sequence ID" value="HCY80201.1"/>
    <property type="molecule type" value="Genomic_DNA"/>
</dbReference>
<dbReference type="PROSITE" id="PS50880">
    <property type="entry name" value="TOPRIM"/>
    <property type="match status" value="1"/>
</dbReference>
<accession>A0A3D6BLV3</accession>
<dbReference type="Pfam" id="PF03796">
    <property type="entry name" value="DnaB_C"/>
    <property type="match status" value="1"/>
</dbReference>
<name>A0A3D6BLV3_9FLAO</name>
<dbReference type="GO" id="GO:0003697">
    <property type="term" value="F:single-stranded DNA binding"/>
    <property type="evidence" value="ECO:0007669"/>
    <property type="project" value="InterPro"/>
</dbReference>
<keyword evidence="4" id="KW-0413">Isomerase</keyword>
<gene>
    <name evidence="4" type="ORF">DHV22_00590</name>
</gene>
<organism evidence="4 5">
    <name type="scientific">Xanthomarina gelatinilytica</name>
    <dbReference type="NCBI Taxonomy" id="1137281"/>
    <lineage>
        <taxon>Bacteria</taxon>
        <taxon>Pseudomonadati</taxon>
        <taxon>Bacteroidota</taxon>
        <taxon>Flavobacteriia</taxon>
        <taxon>Flavobacteriales</taxon>
        <taxon>Flavobacteriaceae</taxon>
        <taxon>Xanthomarina</taxon>
    </lineage>
</organism>
<dbReference type="InterPro" id="IPR027417">
    <property type="entry name" value="P-loop_NTPase"/>
</dbReference>
<evidence type="ECO:0000256" key="1">
    <source>
        <dbReference type="SAM" id="MobiDB-lite"/>
    </source>
</evidence>
<dbReference type="GO" id="GO:0043139">
    <property type="term" value="F:5'-3' DNA helicase activity"/>
    <property type="evidence" value="ECO:0007669"/>
    <property type="project" value="InterPro"/>
</dbReference>
<dbReference type="Pfam" id="PF13662">
    <property type="entry name" value="Toprim_4"/>
    <property type="match status" value="1"/>
</dbReference>
<dbReference type="AlphaFoldDB" id="A0A3D6BLV3"/>
<evidence type="ECO:0000259" key="2">
    <source>
        <dbReference type="PROSITE" id="PS50880"/>
    </source>
</evidence>
<dbReference type="Gene3D" id="3.40.50.300">
    <property type="entry name" value="P-loop containing nucleotide triphosphate hydrolases"/>
    <property type="match status" value="1"/>
</dbReference>
<dbReference type="SUPFAM" id="SSF56731">
    <property type="entry name" value="DNA primase core"/>
    <property type="match status" value="1"/>
</dbReference>
<dbReference type="PANTHER" id="PTHR12873">
    <property type="entry name" value="T7-LIKE MITOCHONDRIAL DNA HELICASE"/>
    <property type="match status" value="1"/>
</dbReference>
<dbReference type="Proteomes" id="UP000263268">
    <property type="component" value="Unassembled WGS sequence"/>
</dbReference>
<feature type="domain" description="SF4 helicase" evidence="3">
    <location>
        <begin position="290"/>
        <end position="557"/>
    </location>
</feature>
<dbReference type="PANTHER" id="PTHR12873:SF0">
    <property type="entry name" value="TWINKLE MTDNA HELICASE"/>
    <property type="match status" value="1"/>
</dbReference>
<feature type="domain" description="Toprim" evidence="2">
    <location>
        <begin position="153"/>
        <end position="260"/>
    </location>
</feature>
<evidence type="ECO:0000313" key="4">
    <source>
        <dbReference type="EMBL" id="HCY80201.1"/>
    </source>
</evidence>
<dbReference type="InterPro" id="IPR034154">
    <property type="entry name" value="TOPRIM_DnaG/twinkle"/>
</dbReference>
<dbReference type="GO" id="GO:0005524">
    <property type="term" value="F:ATP binding"/>
    <property type="evidence" value="ECO:0007669"/>
    <property type="project" value="InterPro"/>
</dbReference>
<reference evidence="4 5" key="1">
    <citation type="journal article" date="2018" name="Nat. Biotechnol.">
        <title>A standardized bacterial taxonomy based on genome phylogeny substantially revises the tree of life.</title>
        <authorList>
            <person name="Parks D.H."/>
            <person name="Chuvochina M."/>
            <person name="Waite D.W."/>
            <person name="Rinke C."/>
            <person name="Skarshewski A."/>
            <person name="Chaumeil P.A."/>
            <person name="Hugenholtz P."/>
        </authorList>
    </citation>
    <scope>NUCLEOTIDE SEQUENCE [LARGE SCALE GENOMIC DNA]</scope>
    <source>
        <strain evidence="4">UBA10227</strain>
    </source>
</reference>
<dbReference type="SUPFAM" id="SSF52540">
    <property type="entry name" value="P-loop containing nucleoside triphosphate hydrolases"/>
    <property type="match status" value="1"/>
</dbReference>
<feature type="region of interest" description="Disordered" evidence="1">
    <location>
        <begin position="563"/>
        <end position="582"/>
    </location>
</feature>
<dbReference type="InterPro" id="IPR007694">
    <property type="entry name" value="DNA_helicase_DnaB-like_C"/>
</dbReference>